<dbReference type="PANTHER" id="PTHR21397">
    <property type="entry name" value="CHROMATIN COMPLEXES SUBUNIT BAP18-RELATED"/>
    <property type="match status" value="1"/>
</dbReference>
<dbReference type="PANTHER" id="PTHR21397:SF2">
    <property type="entry name" value="CHROMATIN COMPLEXES SUBUNIT BAP18"/>
    <property type="match status" value="1"/>
</dbReference>
<reference evidence="3" key="1">
    <citation type="submission" date="2025-08" db="UniProtKB">
        <authorList>
            <consortium name="RefSeq"/>
        </authorList>
    </citation>
    <scope>IDENTIFICATION</scope>
    <source>
        <tissue evidence="3">Gonads</tissue>
    </source>
</reference>
<dbReference type="OrthoDB" id="10021571at2759"/>
<dbReference type="InterPro" id="IPR009057">
    <property type="entry name" value="Homeodomain-like_sf"/>
</dbReference>
<dbReference type="Pfam" id="PF13921">
    <property type="entry name" value="Myb_DNA-bind_6"/>
    <property type="match status" value="1"/>
</dbReference>
<dbReference type="GO" id="GO:0016589">
    <property type="term" value="C:NURF complex"/>
    <property type="evidence" value="ECO:0007669"/>
    <property type="project" value="TreeGrafter"/>
</dbReference>
<accession>A0A6J2XP73</accession>
<gene>
    <name evidence="3" type="primary">LOC115879669</name>
</gene>
<comment type="subcellular location">
    <subcellularLocation>
        <location evidence="1">Nucleus</location>
    </subcellularLocation>
</comment>
<proteinExistence type="predicted"/>
<name>A0A6J2XP73_SITOR</name>
<dbReference type="RefSeq" id="XP_030752454.1">
    <property type="nucleotide sequence ID" value="XM_030896594.1"/>
</dbReference>
<dbReference type="GO" id="GO:0071339">
    <property type="term" value="C:MLL1 complex"/>
    <property type="evidence" value="ECO:0007669"/>
    <property type="project" value="TreeGrafter"/>
</dbReference>
<dbReference type="InterPro" id="IPR001005">
    <property type="entry name" value="SANT/Myb"/>
</dbReference>
<protein>
    <submittedName>
        <fullName evidence="3">Chromatin complexes subunit BAP18</fullName>
    </submittedName>
</protein>
<dbReference type="AlphaFoldDB" id="A0A6J2XP73"/>
<keyword evidence="2" id="KW-1185">Reference proteome</keyword>
<organism evidence="2 3">
    <name type="scientific">Sitophilus oryzae</name>
    <name type="common">Rice weevil</name>
    <name type="synonym">Curculio oryzae</name>
    <dbReference type="NCBI Taxonomy" id="7048"/>
    <lineage>
        <taxon>Eukaryota</taxon>
        <taxon>Metazoa</taxon>
        <taxon>Ecdysozoa</taxon>
        <taxon>Arthropoda</taxon>
        <taxon>Hexapoda</taxon>
        <taxon>Insecta</taxon>
        <taxon>Pterygota</taxon>
        <taxon>Neoptera</taxon>
        <taxon>Endopterygota</taxon>
        <taxon>Coleoptera</taxon>
        <taxon>Polyphaga</taxon>
        <taxon>Cucujiformia</taxon>
        <taxon>Curculionidae</taxon>
        <taxon>Dryophthorinae</taxon>
        <taxon>Sitophilus</taxon>
    </lineage>
</organism>
<dbReference type="Proteomes" id="UP000504635">
    <property type="component" value="Unplaced"/>
</dbReference>
<evidence type="ECO:0000313" key="3">
    <source>
        <dbReference type="RefSeq" id="XP_030752454.1"/>
    </source>
</evidence>
<sequence>MKIVNNIFYDYRIDFIFLNMSSASKVGEIFTAAGQAFNRLGDLTMQLHPNSESPTGKWTDEEIEMLRQVVKQFSDGLNQISEHIKRRTVSQIRTALKKKAFEDAGLPVRQLSTQQHSNLQQSMIKQEVTLNMLNAAESEVDVEGLHEEVKLEFDGSNEEVST</sequence>
<dbReference type="GeneID" id="115879669"/>
<dbReference type="CDD" id="cd00167">
    <property type="entry name" value="SANT"/>
    <property type="match status" value="1"/>
</dbReference>
<dbReference type="KEGG" id="soy:115879669"/>
<dbReference type="FunFam" id="1.10.10.60:FF:000452">
    <property type="entry name" value="Chromatin complexes subunit BAP18"/>
    <property type="match status" value="1"/>
</dbReference>
<evidence type="ECO:0000256" key="1">
    <source>
        <dbReference type="ARBA" id="ARBA00004123"/>
    </source>
</evidence>
<dbReference type="Gene3D" id="1.10.10.60">
    <property type="entry name" value="Homeodomain-like"/>
    <property type="match status" value="1"/>
</dbReference>
<evidence type="ECO:0000313" key="2">
    <source>
        <dbReference type="Proteomes" id="UP000504635"/>
    </source>
</evidence>
<dbReference type="InParanoid" id="A0A6J2XP73"/>
<dbReference type="SUPFAM" id="SSF46689">
    <property type="entry name" value="Homeodomain-like"/>
    <property type="match status" value="1"/>
</dbReference>